<evidence type="ECO:0000256" key="1">
    <source>
        <dbReference type="SAM" id="Phobius"/>
    </source>
</evidence>
<dbReference type="RefSeq" id="WP_192286256.1">
    <property type="nucleotide sequence ID" value="NZ_JAYFUH010000061.1"/>
</dbReference>
<keyword evidence="1" id="KW-1133">Transmembrane helix</keyword>
<keyword evidence="1" id="KW-0472">Membrane</keyword>
<dbReference type="Proteomes" id="UP001301653">
    <property type="component" value="Unassembled WGS sequence"/>
</dbReference>
<gene>
    <name evidence="2" type="ORF">VA603_02755</name>
</gene>
<name>A0ABU5UZV2_9GAMM</name>
<accession>A0ABU5UZV2</accession>
<keyword evidence="1" id="KW-0812">Transmembrane</keyword>
<protein>
    <submittedName>
        <fullName evidence="2">Pilus assembly protein</fullName>
    </submittedName>
</protein>
<keyword evidence="3" id="KW-1185">Reference proteome</keyword>
<evidence type="ECO:0000313" key="3">
    <source>
        <dbReference type="Proteomes" id="UP001301653"/>
    </source>
</evidence>
<reference evidence="2 3" key="1">
    <citation type="submission" date="2023-12" db="EMBL/GenBank/DDBJ databases">
        <title>Stenotrophomonas guangdongensis sp. nov., isolated from wilted pepper plants (Capsicum annuum).</title>
        <authorList>
            <person name="Qiu M."/>
            <person name="Li Y."/>
            <person name="Liu Q."/>
            <person name="Zhang X."/>
            <person name="Huang Y."/>
            <person name="Guo R."/>
            <person name="Hu M."/>
            <person name="Zhou J."/>
            <person name="Zhou X."/>
        </authorList>
    </citation>
    <scope>NUCLEOTIDE SEQUENCE [LARGE SCALE GENOMIC DNA]</scope>
    <source>
        <strain evidence="2 3">MH1</strain>
    </source>
</reference>
<proteinExistence type="predicted"/>
<comment type="caution">
    <text evidence="2">The sequence shown here is derived from an EMBL/GenBank/DDBJ whole genome shotgun (WGS) entry which is preliminary data.</text>
</comment>
<evidence type="ECO:0000313" key="2">
    <source>
        <dbReference type="EMBL" id="MEA5666462.1"/>
    </source>
</evidence>
<feature type="transmembrane region" description="Helical" evidence="1">
    <location>
        <begin position="20"/>
        <end position="44"/>
    </location>
</feature>
<organism evidence="2 3">
    <name type="scientific">Stenotrophomonas capsici</name>
    <dbReference type="NCBI Taxonomy" id="3110230"/>
    <lineage>
        <taxon>Bacteria</taxon>
        <taxon>Pseudomonadati</taxon>
        <taxon>Pseudomonadota</taxon>
        <taxon>Gammaproteobacteria</taxon>
        <taxon>Lysobacterales</taxon>
        <taxon>Lysobacteraceae</taxon>
        <taxon>Stenotrophomonas</taxon>
    </lineage>
</organism>
<dbReference type="EMBL" id="JAYFUH010000061">
    <property type="protein sequence ID" value="MEA5666462.1"/>
    <property type="molecule type" value="Genomic_DNA"/>
</dbReference>
<sequence>MADRGRLKHRGQRGVVTLEFAFMLMFGVLPLLLVTFTGVMVFAAKQSLTLAAGEGARAALRYGDTAQRRSNACQAAAHSMQWLLNFSRASASCSNPSAAPINVSQPFACTSDATVKCIRVTASYDYDSHPFMPGTGPLLGWTLGQTLRSTATVQLDLGGN</sequence>